<name>A0A7X6L9X8_9NOCA</name>
<dbReference type="PANTHER" id="PTHR43775:SF37">
    <property type="entry name" value="SI:DKEY-61P9.11"/>
    <property type="match status" value="1"/>
</dbReference>
<dbReference type="InterPro" id="IPR050091">
    <property type="entry name" value="PKS_NRPS_Biosynth_Enz"/>
</dbReference>
<evidence type="ECO:0000256" key="3">
    <source>
        <dbReference type="ARBA" id="ARBA00023268"/>
    </source>
</evidence>
<feature type="region of interest" description="Disordered" evidence="4">
    <location>
        <begin position="94"/>
        <end position="124"/>
    </location>
</feature>
<evidence type="ECO:0000256" key="4">
    <source>
        <dbReference type="SAM" id="MobiDB-lite"/>
    </source>
</evidence>
<evidence type="ECO:0000256" key="1">
    <source>
        <dbReference type="ARBA" id="ARBA00022450"/>
    </source>
</evidence>
<feature type="domain" description="Beta-ketoacyl synthase C-terminal" evidence="5">
    <location>
        <begin position="2"/>
        <end position="48"/>
    </location>
</feature>
<evidence type="ECO:0000313" key="6">
    <source>
        <dbReference type="EMBL" id="NKY30591.1"/>
    </source>
</evidence>
<feature type="region of interest" description="Disordered" evidence="4">
    <location>
        <begin position="45"/>
        <end position="67"/>
    </location>
</feature>
<sequence>MAAVFGADRPADRPCLIGSSKANVGHLEAGAGIVGLIKATMAIKTGHVGQRRPKRTGVPPSTASRSSAARLSSVALVPVAWPLGSRASIRVGVMTTNPPSSPAADAEKDWNGPVRPSNLLFHRG</sequence>
<protein>
    <recommendedName>
        <fullName evidence="5">Beta-ketoacyl synthase C-terminal domain-containing protein</fullName>
    </recommendedName>
</protein>
<dbReference type="InterPro" id="IPR014031">
    <property type="entry name" value="Ketoacyl_synth_C"/>
</dbReference>
<accession>A0A7X6L9X8</accession>
<evidence type="ECO:0000259" key="5">
    <source>
        <dbReference type="Pfam" id="PF02801"/>
    </source>
</evidence>
<dbReference type="Pfam" id="PF02801">
    <property type="entry name" value="Ketoacyl-synt_C"/>
    <property type="match status" value="1"/>
</dbReference>
<feature type="compositionally biased region" description="Low complexity" evidence="4">
    <location>
        <begin position="58"/>
        <end position="67"/>
    </location>
</feature>
<keyword evidence="7" id="KW-1185">Reference proteome</keyword>
<comment type="caution">
    <text evidence="6">The sequence shown here is derived from an EMBL/GenBank/DDBJ whole genome shotgun (WGS) entry which is preliminary data.</text>
</comment>
<evidence type="ECO:0000256" key="2">
    <source>
        <dbReference type="ARBA" id="ARBA00022553"/>
    </source>
</evidence>
<keyword evidence="1" id="KW-0596">Phosphopantetheine</keyword>
<dbReference type="SUPFAM" id="SSF53901">
    <property type="entry name" value="Thiolase-like"/>
    <property type="match status" value="1"/>
</dbReference>
<dbReference type="EMBL" id="JAAXOS010000018">
    <property type="protein sequence ID" value="NKY30591.1"/>
    <property type="molecule type" value="Genomic_DNA"/>
</dbReference>
<dbReference type="Proteomes" id="UP000540698">
    <property type="component" value="Unassembled WGS sequence"/>
</dbReference>
<dbReference type="GO" id="GO:0004312">
    <property type="term" value="F:fatty acid synthase activity"/>
    <property type="evidence" value="ECO:0007669"/>
    <property type="project" value="TreeGrafter"/>
</dbReference>
<dbReference type="GO" id="GO:0006633">
    <property type="term" value="P:fatty acid biosynthetic process"/>
    <property type="evidence" value="ECO:0007669"/>
    <property type="project" value="TreeGrafter"/>
</dbReference>
<gene>
    <name evidence="6" type="ORF">HGB38_30905</name>
</gene>
<dbReference type="Gene3D" id="3.40.47.10">
    <property type="match status" value="1"/>
</dbReference>
<keyword evidence="3" id="KW-0511">Multifunctional enzyme</keyword>
<dbReference type="InterPro" id="IPR016039">
    <property type="entry name" value="Thiolase-like"/>
</dbReference>
<reference evidence="6 7" key="1">
    <citation type="submission" date="2020-04" db="EMBL/GenBank/DDBJ databases">
        <title>MicrobeNet Type strains.</title>
        <authorList>
            <person name="Nicholson A.C."/>
        </authorList>
    </citation>
    <scope>NUCLEOTIDE SEQUENCE [LARGE SCALE GENOMIC DNA]</scope>
    <source>
        <strain evidence="6 7">DSM 44956</strain>
    </source>
</reference>
<keyword evidence="2" id="KW-0597">Phosphoprotein</keyword>
<dbReference type="AlphaFoldDB" id="A0A7X6L9X8"/>
<proteinExistence type="predicted"/>
<evidence type="ECO:0000313" key="7">
    <source>
        <dbReference type="Proteomes" id="UP000540698"/>
    </source>
</evidence>
<organism evidence="6 7">
    <name type="scientific">Nocardia gamkensis</name>
    <dbReference type="NCBI Taxonomy" id="352869"/>
    <lineage>
        <taxon>Bacteria</taxon>
        <taxon>Bacillati</taxon>
        <taxon>Actinomycetota</taxon>
        <taxon>Actinomycetes</taxon>
        <taxon>Mycobacteriales</taxon>
        <taxon>Nocardiaceae</taxon>
        <taxon>Nocardia</taxon>
    </lineage>
</organism>
<dbReference type="PANTHER" id="PTHR43775">
    <property type="entry name" value="FATTY ACID SYNTHASE"/>
    <property type="match status" value="1"/>
</dbReference>